<proteinExistence type="predicted"/>
<name>A0A2H4P721_9CAUD</name>
<organism evidence="1 2">
    <name type="scientific">Pseudomonas phage nickie</name>
    <dbReference type="NCBI Taxonomy" id="2048977"/>
    <lineage>
        <taxon>Viruses</taxon>
        <taxon>Duplodnaviria</taxon>
        <taxon>Heunggongvirae</taxon>
        <taxon>Uroviricota</taxon>
        <taxon>Caudoviricetes</taxon>
        <taxon>Nickievirus</taxon>
        <taxon>Nickievirus nickie</taxon>
    </lineage>
</organism>
<evidence type="ECO:0000313" key="2">
    <source>
        <dbReference type="Proteomes" id="UP000241592"/>
    </source>
</evidence>
<dbReference type="EMBL" id="MG018927">
    <property type="protein sequence ID" value="ATW57967.1"/>
    <property type="molecule type" value="Genomic_DNA"/>
</dbReference>
<sequence length="144" mass="15909">MKGTIYNKITGAISSIVQGPDEASIQLQCMFDENLAAYIGEELDAGKWYFVNGQPVERQSLGMTFDPPREDSPNGYEDAQITLAPGQVLTITGIPVGMELMYPGGRVVVNDGFIEWSCDTPGTYYFRMFTDIKYEGVAFDAVVR</sequence>
<gene>
    <name evidence="1" type="ORF">CNR34_00034</name>
</gene>
<dbReference type="Proteomes" id="UP000241592">
    <property type="component" value="Segment"/>
</dbReference>
<accession>A0A2H4P721</accession>
<keyword evidence="2" id="KW-1185">Reference proteome</keyword>
<protein>
    <submittedName>
        <fullName evidence="1">Uncharacterized protein</fullName>
    </submittedName>
</protein>
<reference evidence="1 2" key="1">
    <citation type="submission" date="2017-09" db="EMBL/GenBank/DDBJ databases">
        <authorList>
            <person name="Ehlers B."/>
            <person name="Leendertz F.H."/>
        </authorList>
    </citation>
    <scope>NUCLEOTIDE SEQUENCE [LARGE SCALE GENOMIC DNA]</scope>
</reference>
<evidence type="ECO:0000313" key="1">
    <source>
        <dbReference type="EMBL" id="ATW57967.1"/>
    </source>
</evidence>